<comment type="subcellular location">
    <subcellularLocation>
        <location evidence="1">Nucleus</location>
    </subcellularLocation>
</comment>
<dbReference type="PANTHER" id="PTHR24392">
    <property type="entry name" value="ZINC FINGER PROTEIN"/>
    <property type="match status" value="1"/>
</dbReference>
<evidence type="ECO:0000256" key="10">
    <source>
        <dbReference type="SAM" id="MobiDB-lite"/>
    </source>
</evidence>
<name>A0ABM2A679_AEDAL</name>
<dbReference type="Gene3D" id="3.30.160.60">
    <property type="entry name" value="Classic Zinc Finger"/>
    <property type="match status" value="2"/>
</dbReference>
<sequence length="517" mass="59866">MDAYCRTCYRTNADRKFDVGTVSQVTDVRVGYMLSYCLQIEVSPYDMLPQTICEACLCTLNSMYRFRKHCDYSDAELKKMLKYAPPEHFAVANIEPDPNLKDPLLTEQNNQADSSDTESQVSLPAAEVDEALPEEPNEEQDILPPEEATIDKPDEHELGEEKLVVVERYLSRVFECEQCDYKASFKANLFRHHESKKHTGMRISGLNDMAPQKTIRKLHCCGECGFQTFVTANFTQHQQIWKHTTSSSRDVEVDKVLEKFPTCPHCGVQRANLERHIAKWCRGKRVKKQKKPPPPPKRRRKPALKNITSIGVDQSVDIKPVIEQPLPTVTAQDTQLSEELLKELAEKPVVVEKYLSKVFECEQCDYRSSFKGNVMRHHQHRQHTGFRVTIPSDKAPRKAIKKLQCCAECSFQTFVRINLTRHQRMWKHTAFTTKDVEVNRILEKFPTCPHCGVQRANLELHMAKWCRVLRGRKRKYPRRAPKPVKESSQSFESDDDDQQQEQIELKFEVDNSEEIIN</sequence>
<keyword evidence="5 9" id="KW-0862">Zinc</keyword>
<feature type="compositionally biased region" description="Acidic residues" evidence="10">
    <location>
        <begin position="127"/>
        <end position="141"/>
    </location>
</feature>
<dbReference type="RefSeq" id="XP_019530794.2">
    <property type="nucleotide sequence ID" value="XM_019675249.3"/>
</dbReference>
<dbReference type="SMART" id="SM00355">
    <property type="entry name" value="ZnF_C2H2"/>
    <property type="match status" value="4"/>
</dbReference>
<dbReference type="Gene3D" id="3.40.1800.20">
    <property type="match status" value="1"/>
</dbReference>
<evidence type="ECO:0000256" key="2">
    <source>
        <dbReference type="ARBA" id="ARBA00022723"/>
    </source>
</evidence>
<dbReference type="PANTHER" id="PTHR24392:SF31">
    <property type="entry name" value="C2H2-TYPE DOMAIN-CONTAINING PROTEIN"/>
    <property type="match status" value="1"/>
</dbReference>
<reference evidence="14" key="1">
    <citation type="journal article" date="2015" name="Proc. Natl. Acad. Sci. U.S.A.">
        <title>Genome sequence of the Asian Tiger mosquito, Aedes albopictus, reveals insights into its biology, genetics, and evolution.</title>
        <authorList>
            <person name="Chen X.G."/>
            <person name="Jiang X."/>
            <person name="Gu J."/>
            <person name="Xu M."/>
            <person name="Wu Y."/>
            <person name="Deng Y."/>
            <person name="Zhang C."/>
            <person name="Bonizzoni M."/>
            <person name="Dermauw W."/>
            <person name="Vontas J."/>
            <person name="Armbruster P."/>
            <person name="Huang X."/>
            <person name="Yang Y."/>
            <person name="Zhang H."/>
            <person name="He W."/>
            <person name="Peng H."/>
            <person name="Liu Y."/>
            <person name="Wu K."/>
            <person name="Chen J."/>
            <person name="Lirakis M."/>
            <person name="Topalis P."/>
            <person name="Van Leeuwen T."/>
            <person name="Hall A.B."/>
            <person name="Jiang X."/>
            <person name="Thorpe C."/>
            <person name="Mueller R.L."/>
            <person name="Sun C."/>
            <person name="Waterhouse R.M."/>
            <person name="Yan G."/>
            <person name="Tu Z.J."/>
            <person name="Fang X."/>
            <person name="James A.A."/>
        </authorList>
    </citation>
    <scope>NUCLEOTIDE SEQUENCE [LARGE SCALE GENOMIC DNA]</scope>
    <source>
        <strain evidence="14">Foshan</strain>
    </source>
</reference>
<evidence type="ECO:0000256" key="9">
    <source>
        <dbReference type="PROSITE-ProRule" id="PRU01263"/>
    </source>
</evidence>
<feature type="region of interest" description="Disordered" evidence="10">
    <location>
        <begin position="476"/>
        <end position="503"/>
    </location>
</feature>
<feature type="region of interest" description="Disordered" evidence="10">
    <location>
        <begin position="95"/>
        <end position="156"/>
    </location>
</feature>
<dbReference type="Proteomes" id="UP000069940">
    <property type="component" value="Unassembled WGS sequence"/>
</dbReference>
<organism evidence="13 14">
    <name type="scientific">Aedes albopictus</name>
    <name type="common">Asian tiger mosquito</name>
    <name type="synonym">Stegomyia albopicta</name>
    <dbReference type="NCBI Taxonomy" id="7160"/>
    <lineage>
        <taxon>Eukaryota</taxon>
        <taxon>Metazoa</taxon>
        <taxon>Ecdysozoa</taxon>
        <taxon>Arthropoda</taxon>
        <taxon>Hexapoda</taxon>
        <taxon>Insecta</taxon>
        <taxon>Pterygota</taxon>
        <taxon>Neoptera</taxon>
        <taxon>Endopterygota</taxon>
        <taxon>Diptera</taxon>
        <taxon>Nematocera</taxon>
        <taxon>Culicoidea</taxon>
        <taxon>Culicidae</taxon>
        <taxon>Culicinae</taxon>
        <taxon>Aedini</taxon>
        <taxon>Aedes</taxon>
        <taxon>Stegomyia</taxon>
    </lineage>
</organism>
<keyword evidence="2 9" id="KW-0479">Metal-binding</keyword>
<dbReference type="PROSITE" id="PS51915">
    <property type="entry name" value="ZAD"/>
    <property type="match status" value="1"/>
</dbReference>
<keyword evidence="7" id="KW-0539">Nucleus</keyword>
<evidence type="ECO:0000256" key="8">
    <source>
        <dbReference type="PROSITE-ProRule" id="PRU00042"/>
    </source>
</evidence>
<feature type="binding site" evidence="9">
    <location>
        <position position="56"/>
    </location>
    <ligand>
        <name>Zn(2+)</name>
        <dbReference type="ChEBI" id="CHEBI:29105"/>
    </ligand>
</feature>
<protein>
    <recommendedName>
        <fullName evidence="15">ZAD domain-containing protein</fullName>
    </recommendedName>
</protein>
<feature type="compositionally biased region" description="Polar residues" evidence="10">
    <location>
        <begin position="106"/>
        <end position="122"/>
    </location>
</feature>
<evidence type="ECO:0000259" key="11">
    <source>
        <dbReference type="PROSITE" id="PS50157"/>
    </source>
</evidence>
<keyword evidence="14" id="KW-1185">Reference proteome</keyword>
<evidence type="ECO:0008006" key="15">
    <source>
        <dbReference type="Google" id="ProtNLM"/>
    </source>
</evidence>
<evidence type="ECO:0000313" key="13">
    <source>
        <dbReference type="EnsemblMetazoa" id="AALFPA23_024849.P37037"/>
    </source>
</evidence>
<dbReference type="EnsemblMetazoa" id="AALFPA23_024849.R37037">
    <property type="protein sequence ID" value="AALFPA23_024849.P37037"/>
    <property type="gene ID" value="AALFPA23_024849"/>
</dbReference>
<evidence type="ECO:0000256" key="1">
    <source>
        <dbReference type="ARBA" id="ARBA00004123"/>
    </source>
</evidence>
<dbReference type="InterPro" id="IPR012934">
    <property type="entry name" value="Znf_AD"/>
</dbReference>
<feature type="domain" description="C2H2-type" evidence="11">
    <location>
        <begin position="359"/>
        <end position="388"/>
    </location>
</feature>
<reference evidence="13" key="2">
    <citation type="submission" date="2025-05" db="UniProtKB">
        <authorList>
            <consortium name="EnsemblMetazoa"/>
        </authorList>
    </citation>
    <scope>IDENTIFICATION</scope>
    <source>
        <strain evidence="13">Foshan</strain>
    </source>
</reference>
<feature type="region of interest" description="Disordered" evidence="10">
    <location>
        <begin position="283"/>
        <end position="303"/>
    </location>
</feature>
<feature type="domain" description="C2H2-type" evidence="11">
    <location>
        <begin position="174"/>
        <end position="203"/>
    </location>
</feature>
<proteinExistence type="predicted"/>
<evidence type="ECO:0000313" key="14">
    <source>
        <dbReference type="Proteomes" id="UP000069940"/>
    </source>
</evidence>
<dbReference type="Pfam" id="PF07776">
    <property type="entry name" value="zf-AD"/>
    <property type="match status" value="1"/>
</dbReference>
<dbReference type="SMART" id="SM00868">
    <property type="entry name" value="zf-AD"/>
    <property type="match status" value="1"/>
</dbReference>
<accession>A0ABM2A679</accession>
<evidence type="ECO:0000256" key="6">
    <source>
        <dbReference type="ARBA" id="ARBA00023125"/>
    </source>
</evidence>
<keyword evidence="3" id="KW-0677">Repeat</keyword>
<evidence type="ECO:0000256" key="5">
    <source>
        <dbReference type="ARBA" id="ARBA00022833"/>
    </source>
</evidence>
<feature type="domain" description="ZAD" evidence="12">
    <location>
        <begin position="3"/>
        <end position="80"/>
    </location>
</feature>
<keyword evidence="4 8" id="KW-0863">Zinc-finger</keyword>
<evidence type="ECO:0000256" key="4">
    <source>
        <dbReference type="ARBA" id="ARBA00022771"/>
    </source>
</evidence>
<evidence type="ECO:0000256" key="7">
    <source>
        <dbReference type="ARBA" id="ARBA00023242"/>
    </source>
</evidence>
<evidence type="ECO:0000259" key="12">
    <source>
        <dbReference type="PROSITE" id="PS51915"/>
    </source>
</evidence>
<feature type="binding site" evidence="9">
    <location>
        <position position="8"/>
    </location>
    <ligand>
        <name>Zn(2+)</name>
        <dbReference type="ChEBI" id="CHEBI:29105"/>
    </ligand>
</feature>
<feature type="binding site" evidence="9">
    <location>
        <position position="5"/>
    </location>
    <ligand>
        <name>Zn(2+)</name>
        <dbReference type="ChEBI" id="CHEBI:29105"/>
    </ligand>
</feature>
<keyword evidence="6" id="KW-0238">DNA-binding</keyword>
<dbReference type="PROSITE" id="PS50157">
    <property type="entry name" value="ZINC_FINGER_C2H2_2"/>
    <property type="match status" value="2"/>
</dbReference>
<dbReference type="InterPro" id="IPR013087">
    <property type="entry name" value="Znf_C2H2_type"/>
</dbReference>
<feature type="binding site" evidence="9">
    <location>
        <position position="53"/>
    </location>
    <ligand>
        <name>Zn(2+)</name>
        <dbReference type="ChEBI" id="CHEBI:29105"/>
    </ligand>
</feature>
<dbReference type="SUPFAM" id="SSF57716">
    <property type="entry name" value="Glucocorticoid receptor-like (DNA-binding domain)"/>
    <property type="match status" value="1"/>
</dbReference>
<evidence type="ECO:0000256" key="3">
    <source>
        <dbReference type="ARBA" id="ARBA00022737"/>
    </source>
</evidence>
<dbReference type="GeneID" id="109402575"/>